<dbReference type="SMART" id="SM00304">
    <property type="entry name" value="HAMP"/>
    <property type="match status" value="2"/>
</dbReference>
<reference evidence="9 10" key="1">
    <citation type="submission" date="2018-05" db="EMBL/GenBank/DDBJ databases">
        <authorList>
            <person name="Zhang Y.-J."/>
        </authorList>
    </citation>
    <scope>NUCLEOTIDE SEQUENCE [LARGE SCALE GENOMIC DNA]</scope>
    <source>
        <strain evidence="9 10">CY04</strain>
    </source>
</reference>
<comment type="similarity">
    <text evidence="2">Belongs to the methyl-accepting chemotaxis (MCP) protein family.</text>
</comment>
<dbReference type="Gene3D" id="1.10.287.950">
    <property type="entry name" value="Methyl-accepting chemotaxis protein"/>
    <property type="match status" value="1"/>
</dbReference>
<feature type="domain" description="HAMP" evidence="8">
    <location>
        <begin position="233"/>
        <end position="286"/>
    </location>
</feature>
<keyword evidence="3" id="KW-0807">Transducer</keyword>
<dbReference type="InterPro" id="IPR051310">
    <property type="entry name" value="MCP_chemotaxis"/>
</dbReference>
<dbReference type="Pfam" id="PF00015">
    <property type="entry name" value="MCPsignal"/>
    <property type="match status" value="1"/>
</dbReference>
<evidence type="ECO:0000256" key="4">
    <source>
        <dbReference type="SAM" id="Coils"/>
    </source>
</evidence>
<dbReference type="EMBL" id="QHLQ01000007">
    <property type="protein sequence ID" value="NIZ61154.1"/>
    <property type="molecule type" value="Genomic_DNA"/>
</dbReference>
<dbReference type="Gene3D" id="6.10.340.10">
    <property type="match status" value="1"/>
</dbReference>
<dbReference type="PANTHER" id="PTHR43531">
    <property type="entry name" value="PROTEIN ICFG"/>
    <property type="match status" value="1"/>
</dbReference>
<keyword evidence="6" id="KW-0472">Membrane</keyword>
<organism evidence="9 10">
    <name type="scientific">Parasedimentitalea denitrificans</name>
    <dbReference type="NCBI Taxonomy" id="2211118"/>
    <lineage>
        <taxon>Bacteria</taxon>
        <taxon>Pseudomonadati</taxon>
        <taxon>Pseudomonadota</taxon>
        <taxon>Alphaproteobacteria</taxon>
        <taxon>Rhodobacterales</taxon>
        <taxon>Paracoccaceae</taxon>
        <taxon>Parasedimentitalea</taxon>
    </lineage>
</organism>
<feature type="domain" description="HAMP" evidence="8">
    <location>
        <begin position="296"/>
        <end position="348"/>
    </location>
</feature>
<feature type="domain" description="Methyl-accepting transducer" evidence="7">
    <location>
        <begin position="353"/>
        <end position="582"/>
    </location>
</feature>
<dbReference type="PROSITE" id="PS50111">
    <property type="entry name" value="CHEMOTAXIS_TRANSDUC_2"/>
    <property type="match status" value="1"/>
</dbReference>
<evidence type="ECO:0000256" key="5">
    <source>
        <dbReference type="SAM" id="MobiDB-lite"/>
    </source>
</evidence>
<evidence type="ECO:0000259" key="7">
    <source>
        <dbReference type="PROSITE" id="PS50111"/>
    </source>
</evidence>
<keyword evidence="1" id="KW-0145">Chemotaxis</keyword>
<feature type="region of interest" description="Disordered" evidence="5">
    <location>
        <begin position="622"/>
        <end position="646"/>
    </location>
</feature>
<dbReference type="PROSITE" id="PS50885">
    <property type="entry name" value="HAMP"/>
    <property type="match status" value="2"/>
</dbReference>
<keyword evidence="4" id="KW-0175">Coiled coil</keyword>
<dbReference type="SUPFAM" id="SSF158472">
    <property type="entry name" value="HAMP domain-like"/>
    <property type="match status" value="1"/>
</dbReference>
<keyword evidence="10" id="KW-1185">Reference proteome</keyword>
<dbReference type="PANTHER" id="PTHR43531:SF11">
    <property type="entry name" value="METHYL-ACCEPTING CHEMOTAXIS PROTEIN 3"/>
    <property type="match status" value="1"/>
</dbReference>
<gene>
    <name evidence="9" type="ORF">DL239_09210</name>
</gene>
<dbReference type="InterPro" id="IPR004090">
    <property type="entry name" value="Chemotax_Me-accpt_rcpt"/>
</dbReference>
<evidence type="ECO:0000313" key="10">
    <source>
        <dbReference type="Proteomes" id="UP001429564"/>
    </source>
</evidence>
<protein>
    <recommendedName>
        <fullName evidence="11">Methyl-accepting chemotaxis protein</fullName>
    </recommendedName>
</protein>
<evidence type="ECO:0000256" key="1">
    <source>
        <dbReference type="ARBA" id="ARBA00022500"/>
    </source>
</evidence>
<dbReference type="InterPro" id="IPR021796">
    <property type="entry name" value="Tll0287-like_dom"/>
</dbReference>
<proteinExistence type="inferred from homology"/>
<dbReference type="SUPFAM" id="SSF58104">
    <property type="entry name" value="Methyl-accepting chemotaxis protein (MCP) signaling domain"/>
    <property type="match status" value="1"/>
</dbReference>
<dbReference type="RefSeq" id="WP_167683717.1">
    <property type="nucleotide sequence ID" value="NZ_QHLQ01000007.1"/>
</dbReference>
<feature type="coiled-coil region" evidence="4">
    <location>
        <begin position="277"/>
        <end position="304"/>
    </location>
</feature>
<dbReference type="CDD" id="cd06225">
    <property type="entry name" value="HAMP"/>
    <property type="match status" value="1"/>
</dbReference>
<dbReference type="InterPro" id="IPR003660">
    <property type="entry name" value="HAMP_dom"/>
</dbReference>
<dbReference type="Proteomes" id="UP001429564">
    <property type="component" value="Unassembled WGS sequence"/>
</dbReference>
<dbReference type="InterPro" id="IPR004089">
    <property type="entry name" value="MCPsignal_dom"/>
</dbReference>
<evidence type="ECO:0000256" key="6">
    <source>
        <dbReference type="SAM" id="Phobius"/>
    </source>
</evidence>
<evidence type="ECO:0000313" key="9">
    <source>
        <dbReference type="EMBL" id="NIZ61154.1"/>
    </source>
</evidence>
<keyword evidence="6" id="KW-0812">Transmembrane</keyword>
<sequence>MQKMIQSIAFRLTMPIPLFIILCLGLAWATVPRVLEKNTIDFATTAATNIVNQIKLIRGYYTKNVIKDVKASTDISPGIDHKDDPSVIPLPATFVHDVSSLLVGQGLSLSLYSAYPFPGRADREMDSFMKEAWEYLSANPEGTFKRREVSNGETHLRVAVADRMVAEGCVSCHNAHPDTPKSDWQVGDVRGVLEVRENIQAPLVAANTLTRNILIGVALAGLGIMLVVLFTTRTITRPIAKICENMNAVAGGDLDEDVPSADRGDELGQIGKTLVSLRDDLKQARSAEDERAAQQEEQQQVVDKLSRGLDNLAKGDFSNPLVDPFPADHEQLRNDFNRTLTTLSDTIVDVINSAESIRGGATEISRASDDLAQRTESQAATLEQTAAALEEMTVSVKSAADGAHSVETIVNEAKVEAEESDVVVQHAVSAMTEIEKSAHHISQIIGVIDDIAFQTNLLALNAGVEAARAGDAGRGFAVVASEVRALAQRSSDAAMEIKKLISDSSKQVEQGVDLVGKAGEALNSIVSRVGHISQLVSEIAVGSTEQSTGLGEINLGVTQLDQVTQQNAAMVEEATAASHLLDADARKLSEMVSHFNIECHRVDNRPAPEPVAPTAHGMDWEVEAEEPPVAKAANGGSSRDDIWESF</sequence>
<dbReference type="SMART" id="SM00283">
    <property type="entry name" value="MA"/>
    <property type="match status" value="1"/>
</dbReference>
<feature type="transmembrane region" description="Helical" evidence="6">
    <location>
        <begin position="213"/>
        <end position="232"/>
    </location>
</feature>
<dbReference type="CDD" id="cd11386">
    <property type="entry name" value="MCP_signal"/>
    <property type="match status" value="1"/>
</dbReference>
<evidence type="ECO:0000256" key="2">
    <source>
        <dbReference type="ARBA" id="ARBA00029447"/>
    </source>
</evidence>
<keyword evidence="6" id="KW-1133">Transmembrane helix</keyword>
<accession>A0ABX0W6F8</accession>
<evidence type="ECO:0000256" key="3">
    <source>
        <dbReference type="PROSITE-ProRule" id="PRU00284"/>
    </source>
</evidence>
<comment type="caution">
    <text evidence="9">The sequence shown here is derived from an EMBL/GenBank/DDBJ whole genome shotgun (WGS) entry which is preliminary data.</text>
</comment>
<dbReference type="PRINTS" id="PR00260">
    <property type="entry name" value="CHEMTRNSDUCR"/>
</dbReference>
<evidence type="ECO:0008006" key="11">
    <source>
        <dbReference type="Google" id="ProtNLM"/>
    </source>
</evidence>
<name>A0ABX0W6F8_9RHOB</name>
<evidence type="ECO:0000259" key="8">
    <source>
        <dbReference type="PROSITE" id="PS50885"/>
    </source>
</evidence>
<dbReference type="Pfam" id="PF11845">
    <property type="entry name" value="Tll0287-like"/>
    <property type="match status" value="1"/>
</dbReference>
<dbReference type="Pfam" id="PF00672">
    <property type="entry name" value="HAMP"/>
    <property type="match status" value="1"/>
</dbReference>